<protein>
    <submittedName>
        <fullName evidence="2">Uncharacterized protein</fullName>
    </submittedName>
</protein>
<keyword evidence="3" id="KW-1185">Reference proteome</keyword>
<comment type="caution">
    <text evidence="2">The sequence shown here is derived from an EMBL/GenBank/DDBJ whole genome shotgun (WGS) entry which is preliminary data.</text>
</comment>
<feature type="compositionally biased region" description="Basic and acidic residues" evidence="1">
    <location>
        <begin position="48"/>
        <end position="69"/>
    </location>
</feature>
<dbReference type="EMBL" id="VSRR010002704">
    <property type="protein sequence ID" value="MPC32828.1"/>
    <property type="molecule type" value="Genomic_DNA"/>
</dbReference>
<dbReference type="AlphaFoldDB" id="A0A5B7EHD0"/>
<feature type="region of interest" description="Disordered" evidence="1">
    <location>
        <begin position="44"/>
        <end position="69"/>
    </location>
</feature>
<reference evidence="2 3" key="1">
    <citation type="submission" date="2019-05" db="EMBL/GenBank/DDBJ databases">
        <title>Another draft genome of Portunus trituberculatus and its Hox gene families provides insights of decapod evolution.</title>
        <authorList>
            <person name="Jeong J.-H."/>
            <person name="Song I."/>
            <person name="Kim S."/>
            <person name="Choi T."/>
            <person name="Kim D."/>
            <person name="Ryu S."/>
            <person name="Kim W."/>
        </authorList>
    </citation>
    <scope>NUCLEOTIDE SEQUENCE [LARGE SCALE GENOMIC DNA]</scope>
    <source>
        <tissue evidence="2">Muscle</tissue>
    </source>
</reference>
<sequence length="69" mass="7795">MPSRPLHHPDPPQTTDLGGARYEQTSFLSFGFVLLCLDEEATLHRGSRPNEGHSRRHQDAGERQVIRST</sequence>
<accession>A0A5B7EHD0</accession>
<dbReference type="Proteomes" id="UP000324222">
    <property type="component" value="Unassembled WGS sequence"/>
</dbReference>
<gene>
    <name evidence="2" type="ORF">E2C01_026158</name>
</gene>
<name>A0A5B7EHD0_PORTR</name>
<organism evidence="2 3">
    <name type="scientific">Portunus trituberculatus</name>
    <name type="common">Swimming crab</name>
    <name type="synonym">Neptunus trituberculatus</name>
    <dbReference type="NCBI Taxonomy" id="210409"/>
    <lineage>
        <taxon>Eukaryota</taxon>
        <taxon>Metazoa</taxon>
        <taxon>Ecdysozoa</taxon>
        <taxon>Arthropoda</taxon>
        <taxon>Crustacea</taxon>
        <taxon>Multicrustacea</taxon>
        <taxon>Malacostraca</taxon>
        <taxon>Eumalacostraca</taxon>
        <taxon>Eucarida</taxon>
        <taxon>Decapoda</taxon>
        <taxon>Pleocyemata</taxon>
        <taxon>Brachyura</taxon>
        <taxon>Eubrachyura</taxon>
        <taxon>Portunoidea</taxon>
        <taxon>Portunidae</taxon>
        <taxon>Portuninae</taxon>
        <taxon>Portunus</taxon>
    </lineage>
</organism>
<evidence type="ECO:0000256" key="1">
    <source>
        <dbReference type="SAM" id="MobiDB-lite"/>
    </source>
</evidence>
<evidence type="ECO:0000313" key="2">
    <source>
        <dbReference type="EMBL" id="MPC32828.1"/>
    </source>
</evidence>
<proteinExistence type="predicted"/>
<evidence type="ECO:0000313" key="3">
    <source>
        <dbReference type="Proteomes" id="UP000324222"/>
    </source>
</evidence>